<evidence type="ECO:0000313" key="9">
    <source>
        <dbReference type="Proteomes" id="UP001059576"/>
    </source>
</evidence>
<organism evidence="8 9">
    <name type="scientific">Mycoplasmopsis equigenitalium</name>
    <dbReference type="NCBI Taxonomy" id="114883"/>
    <lineage>
        <taxon>Bacteria</taxon>
        <taxon>Bacillati</taxon>
        <taxon>Mycoplasmatota</taxon>
        <taxon>Mycoplasmoidales</taxon>
        <taxon>Metamycoplasmataceae</taxon>
        <taxon>Mycoplasmopsis</taxon>
    </lineage>
</organism>
<dbReference type="EMBL" id="CP101808">
    <property type="protein sequence ID" value="UUD37116.1"/>
    <property type="molecule type" value="Genomic_DNA"/>
</dbReference>
<evidence type="ECO:0000256" key="1">
    <source>
        <dbReference type="ARBA" id="ARBA00004651"/>
    </source>
</evidence>
<evidence type="ECO:0000256" key="5">
    <source>
        <dbReference type="ARBA" id="ARBA00023136"/>
    </source>
</evidence>
<dbReference type="RefSeq" id="WP_129722236.1">
    <property type="nucleotide sequence ID" value="NZ_CP101808.1"/>
</dbReference>
<dbReference type="PANTHER" id="PTHR33545">
    <property type="entry name" value="UPF0750 MEMBRANE PROTEIN YITT-RELATED"/>
    <property type="match status" value="1"/>
</dbReference>
<keyword evidence="4 6" id="KW-1133">Transmembrane helix</keyword>
<dbReference type="Pfam" id="PF02588">
    <property type="entry name" value="YitT_membrane"/>
    <property type="match status" value="1"/>
</dbReference>
<accession>A0ABY5J5F6</accession>
<keyword evidence="9" id="KW-1185">Reference proteome</keyword>
<feature type="transmembrane region" description="Helical" evidence="6">
    <location>
        <begin position="179"/>
        <end position="201"/>
    </location>
</feature>
<dbReference type="InterPro" id="IPR051461">
    <property type="entry name" value="UPF0750_membrane"/>
</dbReference>
<gene>
    <name evidence="8" type="ORF">NPA09_00885</name>
</gene>
<name>A0ABY5J5F6_9BACT</name>
<evidence type="ECO:0000313" key="8">
    <source>
        <dbReference type="EMBL" id="UUD37116.1"/>
    </source>
</evidence>
<feature type="transmembrane region" description="Helical" evidence="6">
    <location>
        <begin position="265"/>
        <end position="287"/>
    </location>
</feature>
<dbReference type="Gene3D" id="3.30.70.120">
    <property type="match status" value="1"/>
</dbReference>
<protein>
    <submittedName>
        <fullName evidence="8">DUF2179 domain-containing protein</fullName>
    </submittedName>
</protein>
<dbReference type="Proteomes" id="UP001059576">
    <property type="component" value="Chromosome"/>
</dbReference>
<feature type="transmembrane region" description="Helical" evidence="6">
    <location>
        <begin position="222"/>
        <end position="245"/>
    </location>
</feature>
<dbReference type="Pfam" id="PF10035">
    <property type="entry name" value="DUF2179"/>
    <property type="match status" value="1"/>
</dbReference>
<sequence>MNQKKTTMRVAFRDRLYLFKSMYKLTKLWKKSLVTILLSFFTAIVAVFLIQNTGMYIPGLEAISQGFGRLAYFLMRKNGYSKDTSYLVFTLLFWGINCFFNIPLIIFSWKKISKEFSFLSLLYIVFNSVFAAAFSLIPHIKDVYIFSHLDENLPAAMQQYDFNFVSWTYPNDAYKQLSVFLYMLIWGAYFAINCTILLIVNSSTGGPDFIGVYIAKTKYKDFGTVLTICNLIFFIVGYIMGSYIPVSENIKLHNITEYNVSAYDISLLFSPSMLAAISMSLLFSALLNNLFPKYSLVRAEIYTTKANEIRNHIIEHHKPYTLTIYEATGGYNNQSQTVIVTTCMYLDTDDLLEIIRSYDPNSFFTISKIKKVDGYVYVYKDN</sequence>
<feature type="domain" description="DUF2179" evidence="7">
    <location>
        <begin position="322"/>
        <end position="374"/>
    </location>
</feature>
<dbReference type="InterPro" id="IPR003740">
    <property type="entry name" value="YitT"/>
</dbReference>
<dbReference type="InterPro" id="IPR015867">
    <property type="entry name" value="N-reg_PII/ATP_PRibTrfase_C"/>
</dbReference>
<keyword evidence="2" id="KW-1003">Cell membrane</keyword>
<dbReference type="PANTHER" id="PTHR33545:SF5">
    <property type="entry name" value="UPF0750 MEMBRANE PROTEIN YITT"/>
    <property type="match status" value="1"/>
</dbReference>
<feature type="transmembrane region" description="Helical" evidence="6">
    <location>
        <begin position="116"/>
        <end position="137"/>
    </location>
</feature>
<dbReference type="InterPro" id="IPR019264">
    <property type="entry name" value="DUF2179"/>
</dbReference>
<keyword evidence="5 6" id="KW-0472">Membrane</keyword>
<evidence type="ECO:0000259" key="7">
    <source>
        <dbReference type="Pfam" id="PF10035"/>
    </source>
</evidence>
<comment type="subcellular location">
    <subcellularLocation>
        <location evidence="1">Cell membrane</location>
        <topology evidence="1">Multi-pass membrane protein</topology>
    </subcellularLocation>
</comment>
<proteinExistence type="predicted"/>
<evidence type="ECO:0000256" key="2">
    <source>
        <dbReference type="ARBA" id="ARBA00022475"/>
    </source>
</evidence>
<evidence type="ECO:0000256" key="6">
    <source>
        <dbReference type="SAM" id="Phobius"/>
    </source>
</evidence>
<evidence type="ECO:0000256" key="4">
    <source>
        <dbReference type="ARBA" id="ARBA00022989"/>
    </source>
</evidence>
<reference evidence="8" key="1">
    <citation type="submission" date="2022-07" db="EMBL/GenBank/DDBJ databases">
        <title>Complete genome of Mycoplasma equigenitalium type strain T37.</title>
        <authorList>
            <person name="Spergser J."/>
        </authorList>
    </citation>
    <scope>NUCLEOTIDE SEQUENCE</scope>
    <source>
        <strain evidence="8">T37</strain>
    </source>
</reference>
<feature type="transmembrane region" description="Helical" evidence="6">
    <location>
        <begin position="86"/>
        <end position="109"/>
    </location>
</feature>
<evidence type="ECO:0000256" key="3">
    <source>
        <dbReference type="ARBA" id="ARBA00022692"/>
    </source>
</evidence>
<keyword evidence="3 6" id="KW-0812">Transmembrane</keyword>